<dbReference type="Gene3D" id="3.40.50.11820">
    <property type="match status" value="1"/>
</dbReference>
<comment type="caution">
    <text evidence="7">The sequence shown here is derived from an EMBL/GenBank/DDBJ whole genome shotgun (WGS) entry which is preliminary data.</text>
</comment>
<keyword evidence="3" id="KW-1003">Cell membrane</keyword>
<evidence type="ECO:0000256" key="4">
    <source>
        <dbReference type="ARBA" id="ARBA00022679"/>
    </source>
</evidence>
<keyword evidence="6" id="KW-0472">Membrane</keyword>
<sequence length="481" mass="53629">MDGRDALARGARSRVVGSEGSFRLLAERWGSEPLALPSGEYWLGIAAARAGSITAEGAAAPISTRVHVEAELPDELRHPLFRASVHARAGGLVLRIEPPLEDDERGAAAQKRLERAYRRDRRPLEDAVFLESFYGQSTADNPGGIADALAATRPGTRRYWSVIDRSVPVPSGASALVEGSREWWQARATARVLIVNDWLRKRYRRHRDQHVLQTWHGTMLKRLALDRARSGIRGLRTRLAVQRERRRWDALLAQNAYSAEIFRSAYAMPGPIWQTGYPRNDIFASPDRAATVRTLLGIPAGARVVLYAPTWRDDRTEMVDYVDLARFADELGPGHVLLVRGHSRTLRYGQDVVGERLLDVTSYPSMADLLLVADVLVTDYSSSMFDFAATGKPMVFFTPDLAHYSEDLRGFYFDLLAEAPGPVVATREELHVALAAAERGAPDYAARRAEWRERFTPLDDGQAGARVVERLIAEGWLPARE</sequence>
<reference evidence="8" key="1">
    <citation type="journal article" date="2019" name="Int. J. Syst. Evol. Microbiol.">
        <title>The Global Catalogue of Microorganisms (GCM) 10K type strain sequencing project: providing services to taxonomists for standard genome sequencing and annotation.</title>
        <authorList>
            <consortium name="The Broad Institute Genomics Platform"/>
            <consortium name="The Broad Institute Genome Sequencing Center for Infectious Disease"/>
            <person name="Wu L."/>
            <person name="Ma J."/>
        </authorList>
    </citation>
    <scope>NUCLEOTIDE SEQUENCE [LARGE SCALE GENOMIC DNA]</scope>
    <source>
        <strain evidence="8">NBRC 108894</strain>
    </source>
</reference>
<comment type="similarity">
    <text evidence="2">Belongs to the CDP-glycerol glycerophosphotransferase family.</text>
</comment>
<evidence type="ECO:0000313" key="7">
    <source>
        <dbReference type="EMBL" id="GMA93871.1"/>
    </source>
</evidence>
<organism evidence="7 8">
    <name type="scientific">Pseudolysinimonas kribbensis</name>
    <dbReference type="NCBI Taxonomy" id="433641"/>
    <lineage>
        <taxon>Bacteria</taxon>
        <taxon>Bacillati</taxon>
        <taxon>Actinomycetota</taxon>
        <taxon>Actinomycetes</taxon>
        <taxon>Micrococcales</taxon>
        <taxon>Microbacteriaceae</taxon>
        <taxon>Pseudolysinimonas</taxon>
    </lineage>
</organism>
<proteinExistence type="inferred from homology"/>
<dbReference type="Proteomes" id="UP001157034">
    <property type="component" value="Unassembled WGS sequence"/>
</dbReference>
<dbReference type="InterPro" id="IPR007554">
    <property type="entry name" value="Glycerophosphate_synth"/>
</dbReference>
<evidence type="ECO:0000256" key="6">
    <source>
        <dbReference type="ARBA" id="ARBA00023136"/>
    </source>
</evidence>
<gene>
    <name evidence="7" type="ORF">GCM10025881_06950</name>
</gene>
<keyword evidence="5" id="KW-0777">Teichoic acid biosynthesis</keyword>
<dbReference type="SUPFAM" id="SSF53756">
    <property type="entry name" value="UDP-Glycosyltransferase/glycogen phosphorylase"/>
    <property type="match status" value="1"/>
</dbReference>
<evidence type="ECO:0000256" key="5">
    <source>
        <dbReference type="ARBA" id="ARBA00022944"/>
    </source>
</evidence>
<accession>A0ABQ6K285</accession>
<name>A0ABQ6K285_9MICO</name>
<dbReference type="Pfam" id="PF04464">
    <property type="entry name" value="Glyphos_transf"/>
    <property type="match status" value="1"/>
</dbReference>
<dbReference type="EMBL" id="BSVB01000001">
    <property type="protein sequence ID" value="GMA93871.1"/>
    <property type="molecule type" value="Genomic_DNA"/>
</dbReference>
<dbReference type="PANTHER" id="PTHR37316">
    <property type="entry name" value="TEICHOIC ACID GLYCEROL-PHOSPHATE PRIMASE"/>
    <property type="match status" value="1"/>
</dbReference>
<keyword evidence="4" id="KW-0808">Transferase</keyword>
<dbReference type="Gene3D" id="3.40.50.12580">
    <property type="match status" value="1"/>
</dbReference>
<dbReference type="PANTHER" id="PTHR37316:SF3">
    <property type="entry name" value="TEICHOIC ACID GLYCEROL-PHOSPHATE TRANSFERASE"/>
    <property type="match status" value="1"/>
</dbReference>
<evidence type="ECO:0008006" key="9">
    <source>
        <dbReference type="Google" id="ProtNLM"/>
    </source>
</evidence>
<evidence type="ECO:0000256" key="3">
    <source>
        <dbReference type="ARBA" id="ARBA00022475"/>
    </source>
</evidence>
<dbReference type="RefSeq" id="WP_284252862.1">
    <property type="nucleotide sequence ID" value="NZ_BSVB01000001.1"/>
</dbReference>
<dbReference type="InterPro" id="IPR043148">
    <property type="entry name" value="TagF_C"/>
</dbReference>
<dbReference type="InterPro" id="IPR043149">
    <property type="entry name" value="TagF_N"/>
</dbReference>
<evidence type="ECO:0000256" key="2">
    <source>
        <dbReference type="ARBA" id="ARBA00010488"/>
    </source>
</evidence>
<protein>
    <recommendedName>
        <fullName evidence="9">Glycosyl/glycerophosphate transferase</fullName>
    </recommendedName>
</protein>
<evidence type="ECO:0000313" key="8">
    <source>
        <dbReference type="Proteomes" id="UP001157034"/>
    </source>
</evidence>
<dbReference type="InterPro" id="IPR051612">
    <property type="entry name" value="Teichoic_Acid_Biosynth"/>
</dbReference>
<keyword evidence="8" id="KW-1185">Reference proteome</keyword>
<evidence type="ECO:0000256" key="1">
    <source>
        <dbReference type="ARBA" id="ARBA00004202"/>
    </source>
</evidence>
<comment type="subcellular location">
    <subcellularLocation>
        <location evidence="1">Cell membrane</location>
        <topology evidence="1">Peripheral membrane protein</topology>
    </subcellularLocation>
</comment>